<protein>
    <recommendedName>
        <fullName evidence="4">Lipoprotein</fullName>
    </recommendedName>
</protein>
<dbReference type="AlphaFoldDB" id="A0A2K8UE98"/>
<keyword evidence="3" id="KW-1185">Reference proteome</keyword>
<name>A0A2K8UE98_9GAMM</name>
<dbReference type="KEGG" id="tsy:THSYN_24795"/>
<feature type="signal peptide" evidence="1">
    <location>
        <begin position="1"/>
        <end position="29"/>
    </location>
</feature>
<gene>
    <name evidence="2" type="ORF">THSYN_24795</name>
</gene>
<dbReference type="EMBL" id="CP020370">
    <property type="protein sequence ID" value="AUB83845.1"/>
    <property type="molecule type" value="Genomic_DNA"/>
</dbReference>
<keyword evidence="1" id="KW-0732">Signal</keyword>
<sequence length="134" mass="15208">MGGRRRRVAAGWVTAAAVLCALTGCSAHTRDAVARQVHEIGCLSRCQSVKDRCDDDARYDYRQCEAGYQVAQRDFRWCNSSSEPECGYPWWSCSENLYGYCTNRFRECSDACRQPQRWATGSRPPRARGAAVRR</sequence>
<feature type="chain" id="PRO_5014700870" description="Lipoprotein" evidence="1">
    <location>
        <begin position="30"/>
        <end position="134"/>
    </location>
</feature>
<dbReference type="Proteomes" id="UP000232638">
    <property type="component" value="Chromosome"/>
</dbReference>
<evidence type="ECO:0000256" key="1">
    <source>
        <dbReference type="SAM" id="SignalP"/>
    </source>
</evidence>
<proteinExistence type="predicted"/>
<evidence type="ECO:0008006" key="4">
    <source>
        <dbReference type="Google" id="ProtNLM"/>
    </source>
</evidence>
<evidence type="ECO:0000313" key="3">
    <source>
        <dbReference type="Proteomes" id="UP000232638"/>
    </source>
</evidence>
<accession>A0A2K8UE98</accession>
<reference evidence="2 3" key="1">
    <citation type="submission" date="2017-03" db="EMBL/GenBank/DDBJ databases">
        <title>Complete genome sequence of Candidatus 'Thiodictyon syntrophicum' sp. nov. strain Cad16T, a photolithoautotroph purple sulfur bacterium isolated from an alpine meromictic lake.</title>
        <authorList>
            <person name="Luedin S.M."/>
            <person name="Pothier J.F."/>
            <person name="Danza F."/>
            <person name="Storelli N."/>
            <person name="Wittwer M."/>
            <person name="Tonolla M."/>
        </authorList>
    </citation>
    <scope>NUCLEOTIDE SEQUENCE [LARGE SCALE GENOMIC DNA]</scope>
    <source>
        <strain evidence="2 3">Cad16T</strain>
    </source>
</reference>
<evidence type="ECO:0000313" key="2">
    <source>
        <dbReference type="EMBL" id="AUB83845.1"/>
    </source>
</evidence>
<dbReference type="PROSITE" id="PS51257">
    <property type="entry name" value="PROKAR_LIPOPROTEIN"/>
    <property type="match status" value="1"/>
</dbReference>
<organism evidence="2 3">
    <name type="scientific">Candidatus Thiodictyon syntrophicum</name>
    <dbReference type="NCBI Taxonomy" id="1166950"/>
    <lineage>
        <taxon>Bacteria</taxon>
        <taxon>Pseudomonadati</taxon>
        <taxon>Pseudomonadota</taxon>
        <taxon>Gammaproteobacteria</taxon>
        <taxon>Chromatiales</taxon>
        <taxon>Chromatiaceae</taxon>
        <taxon>Thiodictyon</taxon>
    </lineage>
</organism>